<comment type="caution">
    <text evidence="6">The sequence shown here is derived from an EMBL/GenBank/DDBJ whole genome shotgun (WGS) entry which is preliminary data.</text>
</comment>
<dbReference type="FunFam" id="1.10.10.10:FF:000001">
    <property type="entry name" value="LysR family transcriptional regulator"/>
    <property type="match status" value="1"/>
</dbReference>
<accession>A0A2A4YZS4</accession>
<dbReference type="SUPFAM" id="SSF46785">
    <property type="entry name" value="Winged helix' DNA-binding domain"/>
    <property type="match status" value="1"/>
</dbReference>
<dbReference type="InterPro" id="IPR050176">
    <property type="entry name" value="LTTR"/>
</dbReference>
<dbReference type="AlphaFoldDB" id="A0A2A4YZS4"/>
<sequence>MMNLHPTLNPDLLLAFTTVAETRHFTQAAQRLNSTQSTVSMQIKRLEDKLQVSLFKRSKRDVALTKQGEILLRYAHRISRLTDEALTEIGLPIKSGKLRIAATDMSLVYLPKILQEFHNSHPLINIELHCKRSWDALDMLDSGLIDLAFVTQHPQRQGAKQVSQSQLVWACANHSDVATQNPIPLAVFGQGCIYRESALTALKTTNKPYRLAYESPSRAGLDCAVNAGLAATITPQDCLTDNLRIIGQAKSGLPPLPKLTTYLFQTKQPQSPAVKAFSNLLLNT</sequence>
<dbReference type="GO" id="GO:0003677">
    <property type="term" value="F:DNA binding"/>
    <property type="evidence" value="ECO:0007669"/>
    <property type="project" value="UniProtKB-KW"/>
</dbReference>
<proteinExistence type="inferred from homology"/>
<dbReference type="Pfam" id="PF03466">
    <property type="entry name" value="LysR_substrate"/>
    <property type="match status" value="1"/>
</dbReference>
<reference evidence="6" key="2">
    <citation type="journal article" date="2018" name="ISME J.">
        <title>A dynamic microbial community with high functional redundancy inhabits the cold, oxic subseafloor aquifer.</title>
        <authorList>
            <person name="Tully B.J."/>
            <person name="Wheat C.G."/>
            <person name="Glazer B.T."/>
            <person name="Huber J.A."/>
        </authorList>
    </citation>
    <scope>NUCLEOTIDE SEQUENCE</scope>
    <source>
        <strain evidence="6">NORP83</strain>
    </source>
</reference>
<dbReference type="InterPro" id="IPR036388">
    <property type="entry name" value="WH-like_DNA-bd_sf"/>
</dbReference>
<evidence type="ECO:0000256" key="4">
    <source>
        <dbReference type="ARBA" id="ARBA00023163"/>
    </source>
</evidence>
<gene>
    <name evidence="6" type="ORF">COB13_11215</name>
</gene>
<dbReference type="PANTHER" id="PTHR30579">
    <property type="entry name" value="TRANSCRIPTIONAL REGULATOR"/>
    <property type="match status" value="1"/>
</dbReference>
<dbReference type="InterPro" id="IPR000847">
    <property type="entry name" value="LysR_HTH_N"/>
</dbReference>
<evidence type="ECO:0000256" key="2">
    <source>
        <dbReference type="ARBA" id="ARBA00023015"/>
    </source>
</evidence>
<dbReference type="PANTHER" id="PTHR30579:SF7">
    <property type="entry name" value="HTH-TYPE TRANSCRIPTIONAL REGULATOR LRHA-RELATED"/>
    <property type="match status" value="1"/>
</dbReference>
<dbReference type="PROSITE" id="PS50931">
    <property type="entry name" value="HTH_LYSR"/>
    <property type="match status" value="1"/>
</dbReference>
<dbReference type="Gene3D" id="1.10.10.10">
    <property type="entry name" value="Winged helix-like DNA-binding domain superfamily/Winged helix DNA-binding domain"/>
    <property type="match status" value="1"/>
</dbReference>
<evidence type="ECO:0000256" key="1">
    <source>
        <dbReference type="ARBA" id="ARBA00009437"/>
    </source>
</evidence>
<name>A0A2A4YZS4_9PROT</name>
<dbReference type="Gene3D" id="3.40.190.10">
    <property type="entry name" value="Periplasmic binding protein-like II"/>
    <property type="match status" value="2"/>
</dbReference>
<comment type="similarity">
    <text evidence="1">Belongs to the LysR transcriptional regulatory family.</text>
</comment>
<dbReference type="EMBL" id="NVUS01000014">
    <property type="protein sequence ID" value="PCI99807.1"/>
    <property type="molecule type" value="Genomic_DNA"/>
</dbReference>
<keyword evidence="3" id="KW-0238">DNA-binding</keyword>
<dbReference type="InterPro" id="IPR005119">
    <property type="entry name" value="LysR_subst-bd"/>
</dbReference>
<keyword evidence="2" id="KW-0805">Transcription regulation</keyword>
<evidence type="ECO:0000256" key="3">
    <source>
        <dbReference type="ARBA" id="ARBA00023125"/>
    </source>
</evidence>
<protein>
    <submittedName>
        <fullName evidence="6">LysR family transcriptional regulator</fullName>
    </submittedName>
</protein>
<dbReference type="InterPro" id="IPR036390">
    <property type="entry name" value="WH_DNA-bd_sf"/>
</dbReference>
<organism evidence="6">
    <name type="scientific">OCS116 cluster bacterium</name>
    <dbReference type="NCBI Taxonomy" id="2030921"/>
    <lineage>
        <taxon>Bacteria</taxon>
        <taxon>Pseudomonadati</taxon>
        <taxon>Pseudomonadota</taxon>
        <taxon>Alphaproteobacteria</taxon>
        <taxon>OCS116 cluster</taxon>
    </lineage>
</organism>
<dbReference type="SUPFAM" id="SSF53850">
    <property type="entry name" value="Periplasmic binding protein-like II"/>
    <property type="match status" value="1"/>
</dbReference>
<reference key="1">
    <citation type="submission" date="2017-08" db="EMBL/GenBank/DDBJ databases">
        <title>A dynamic microbial community with high functional redundancy inhabits the cold, oxic subseafloor aquifer.</title>
        <authorList>
            <person name="Tully B.J."/>
            <person name="Wheat C.G."/>
            <person name="Glazer B.T."/>
            <person name="Huber J.A."/>
        </authorList>
    </citation>
    <scope>NUCLEOTIDE SEQUENCE [LARGE SCALE GENOMIC DNA]</scope>
</reference>
<dbReference type="Pfam" id="PF00126">
    <property type="entry name" value="HTH_1"/>
    <property type="match status" value="1"/>
</dbReference>
<dbReference type="GO" id="GO:0003700">
    <property type="term" value="F:DNA-binding transcription factor activity"/>
    <property type="evidence" value="ECO:0007669"/>
    <property type="project" value="InterPro"/>
</dbReference>
<keyword evidence="4" id="KW-0804">Transcription</keyword>
<evidence type="ECO:0000259" key="5">
    <source>
        <dbReference type="PROSITE" id="PS50931"/>
    </source>
</evidence>
<evidence type="ECO:0000313" key="6">
    <source>
        <dbReference type="EMBL" id="PCI99807.1"/>
    </source>
</evidence>
<feature type="domain" description="HTH lysR-type" evidence="5">
    <location>
        <begin position="8"/>
        <end position="65"/>
    </location>
</feature>
<dbReference type="PRINTS" id="PR00039">
    <property type="entry name" value="HTHLYSR"/>
</dbReference>